<comment type="caution">
    <text evidence="2">The sequence shown here is derived from an EMBL/GenBank/DDBJ whole genome shotgun (WGS) entry which is preliminary data.</text>
</comment>
<sequence length="145" mass="15955">MIRKPPGLIARRPLTIEWGDCDAAGIVFYPRYFAYFDACTAALFQQALGMKQSAWAAAHGVIGIPMVDTRAKFSTPCTFGDEVVVETQVTAFRRSSFDVTHRLLRQDGALAVEGFETRVWAGRHPDDPARIRGVTIPPEVIAAFG</sequence>
<dbReference type="Proteomes" id="UP001595420">
    <property type="component" value="Unassembled WGS sequence"/>
</dbReference>
<evidence type="ECO:0000313" key="2">
    <source>
        <dbReference type="EMBL" id="MFC3000731.1"/>
    </source>
</evidence>
<proteinExistence type="predicted"/>
<gene>
    <name evidence="2" type="ORF">ACFOD3_12555</name>
</gene>
<dbReference type="GO" id="GO:0016787">
    <property type="term" value="F:hydrolase activity"/>
    <property type="evidence" value="ECO:0007669"/>
    <property type="project" value="UniProtKB-KW"/>
</dbReference>
<dbReference type="RefSeq" id="WP_216836804.1">
    <property type="nucleotide sequence ID" value="NZ_JAFNJS010000003.1"/>
</dbReference>
<evidence type="ECO:0000256" key="1">
    <source>
        <dbReference type="ARBA" id="ARBA00022801"/>
    </source>
</evidence>
<reference evidence="3" key="1">
    <citation type="journal article" date="2019" name="Int. J. Syst. Evol. Microbiol.">
        <title>The Global Catalogue of Microorganisms (GCM) 10K type strain sequencing project: providing services to taxonomists for standard genome sequencing and annotation.</title>
        <authorList>
            <consortium name="The Broad Institute Genomics Platform"/>
            <consortium name="The Broad Institute Genome Sequencing Center for Infectious Disease"/>
            <person name="Wu L."/>
            <person name="Ma J."/>
        </authorList>
    </citation>
    <scope>NUCLEOTIDE SEQUENCE [LARGE SCALE GENOMIC DNA]</scope>
    <source>
        <strain evidence="3">CGMCC 1.16855</strain>
    </source>
</reference>
<evidence type="ECO:0000313" key="3">
    <source>
        <dbReference type="Proteomes" id="UP001595420"/>
    </source>
</evidence>
<dbReference type="InterPro" id="IPR050563">
    <property type="entry name" value="4-hydroxybenzoyl-CoA_TE"/>
</dbReference>
<dbReference type="Pfam" id="PF13279">
    <property type="entry name" value="4HBT_2"/>
    <property type="match status" value="1"/>
</dbReference>
<dbReference type="CDD" id="cd00586">
    <property type="entry name" value="4HBT"/>
    <property type="match status" value="1"/>
</dbReference>
<accession>A0ABV7BSP5</accession>
<dbReference type="PANTHER" id="PTHR31793">
    <property type="entry name" value="4-HYDROXYBENZOYL-COA THIOESTERASE FAMILY MEMBER"/>
    <property type="match status" value="1"/>
</dbReference>
<name>A0ABV7BSP5_9PROT</name>
<dbReference type="PANTHER" id="PTHR31793:SF37">
    <property type="entry name" value="ACYL-COA THIOESTER HYDROLASE YBGC"/>
    <property type="match status" value="1"/>
</dbReference>
<dbReference type="EMBL" id="JBHRSB010000003">
    <property type="protein sequence ID" value="MFC3000731.1"/>
    <property type="molecule type" value="Genomic_DNA"/>
</dbReference>
<keyword evidence="3" id="KW-1185">Reference proteome</keyword>
<protein>
    <submittedName>
        <fullName evidence="2">Acyl-CoA thioesterase</fullName>
        <ecNumber evidence="2">3.1.2.-</ecNumber>
    </submittedName>
</protein>
<organism evidence="2 3">
    <name type="scientific">Falsiroseomonas tokyonensis</name>
    <dbReference type="NCBI Taxonomy" id="430521"/>
    <lineage>
        <taxon>Bacteria</taxon>
        <taxon>Pseudomonadati</taxon>
        <taxon>Pseudomonadota</taxon>
        <taxon>Alphaproteobacteria</taxon>
        <taxon>Acetobacterales</taxon>
        <taxon>Roseomonadaceae</taxon>
        <taxon>Falsiroseomonas</taxon>
    </lineage>
</organism>
<dbReference type="EC" id="3.1.2.-" evidence="2"/>
<keyword evidence="1 2" id="KW-0378">Hydrolase</keyword>